<dbReference type="PATRIC" id="fig|1538.10.peg.362"/>
<dbReference type="InterPro" id="IPR003719">
    <property type="entry name" value="Phenazine_PhzF-like"/>
</dbReference>
<dbReference type="EC" id="5.1.-.-" evidence="3"/>
<dbReference type="Proteomes" id="UP000077407">
    <property type="component" value="Unassembled WGS sequence"/>
</dbReference>
<dbReference type="AlphaFoldDB" id="A0A166R0N4"/>
<dbReference type="OrthoDB" id="9788221at2"/>
<sequence>MKYYVVDAFTDEVFKGNPAGVCVLDKWLQEDVMQKIAAENNLSETAFVVKGKNEYELRWFTPKAEIDLCGHATLGTSCVVSNYVDVGTDKMIFHTVSGILEVNRKSDFVSRCFYPKSGVNEDPVTGSAHSNLIPFWSKRLNKDKMIAKQLSKRGGTLYCELCGDRVKISGRASIYMIGNINI</sequence>
<dbReference type="SUPFAM" id="SSF54506">
    <property type="entry name" value="Diaminopimelate epimerase-like"/>
    <property type="match status" value="1"/>
</dbReference>
<accession>A0A166R0N4</accession>
<dbReference type="PANTHER" id="PTHR13774">
    <property type="entry name" value="PHENAZINE BIOSYNTHESIS PROTEIN"/>
    <property type="match status" value="1"/>
</dbReference>
<dbReference type="EMBL" id="LITT01000011">
    <property type="protein sequence ID" value="OAA90550.1"/>
    <property type="molecule type" value="Genomic_DNA"/>
</dbReference>
<comment type="similarity">
    <text evidence="1">Belongs to the PhzF family.</text>
</comment>
<dbReference type="PANTHER" id="PTHR13774:SF17">
    <property type="entry name" value="PHENAZINE BIOSYNTHESIS-LIKE DOMAIN-CONTAINING PROTEIN"/>
    <property type="match status" value="1"/>
</dbReference>
<organism evidence="3 4">
    <name type="scientific">Clostridium ljungdahlii</name>
    <dbReference type="NCBI Taxonomy" id="1538"/>
    <lineage>
        <taxon>Bacteria</taxon>
        <taxon>Bacillati</taxon>
        <taxon>Bacillota</taxon>
        <taxon>Clostridia</taxon>
        <taxon>Eubacteriales</taxon>
        <taxon>Clostridiaceae</taxon>
        <taxon>Clostridium</taxon>
    </lineage>
</organism>
<dbReference type="Gene3D" id="3.10.310.10">
    <property type="entry name" value="Diaminopimelate Epimerase, Chain A, domain 1"/>
    <property type="match status" value="2"/>
</dbReference>
<dbReference type="Pfam" id="PF02567">
    <property type="entry name" value="PhzC-PhzF"/>
    <property type="match status" value="1"/>
</dbReference>
<name>A0A166R0N4_9CLOT</name>
<gene>
    <name evidence="3" type="primary">yddE_2</name>
    <name evidence="3" type="ORF">WY13_01454</name>
</gene>
<protein>
    <submittedName>
        <fullName evidence="3">Putative isomerase YddE</fullName>
        <ecNumber evidence="3">5.1.-.-</ecNumber>
    </submittedName>
</protein>
<dbReference type="GO" id="GO:0016853">
    <property type="term" value="F:isomerase activity"/>
    <property type="evidence" value="ECO:0007669"/>
    <property type="project" value="UniProtKB-KW"/>
</dbReference>
<dbReference type="RefSeq" id="WP_063554985.1">
    <property type="nucleotide sequence ID" value="NZ_LITT01000011.1"/>
</dbReference>
<evidence type="ECO:0000256" key="2">
    <source>
        <dbReference type="ARBA" id="ARBA00023235"/>
    </source>
</evidence>
<evidence type="ECO:0000313" key="4">
    <source>
        <dbReference type="Proteomes" id="UP000077407"/>
    </source>
</evidence>
<proteinExistence type="inferred from homology"/>
<reference evidence="3 4" key="1">
    <citation type="journal article" date="2015" name="Biotechnol. Bioeng.">
        <title>Genome sequence and phenotypic characterization of Caulobacter segnis.</title>
        <authorList>
            <person name="Patel S."/>
            <person name="Fletcher B."/>
            <person name="Scott D.C."/>
            <person name="Ely B."/>
        </authorList>
    </citation>
    <scope>NUCLEOTIDE SEQUENCE [LARGE SCALE GENOMIC DNA]</scope>
    <source>
        <strain evidence="3 4">ERI-2</strain>
    </source>
</reference>
<evidence type="ECO:0000313" key="3">
    <source>
        <dbReference type="EMBL" id="OAA90550.1"/>
    </source>
</evidence>
<dbReference type="NCBIfam" id="TIGR00654">
    <property type="entry name" value="PhzF_family"/>
    <property type="match status" value="1"/>
</dbReference>
<comment type="caution">
    <text evidence="3">The sequence shown here is derived from an EMBL/GenBank/DDBJ whole genome shotgun (WGS) entry which is preliminary data.</text>
</comment>
<dbReference type="GO" id="GO:0005737">
    <property type="term" value="C:cytoplasm"/>
    <property type="evidence" value="ECO:0007669"/>
    <property type="project" value="TreeGrafter"/>
</dbReference>
<keyword evidence="2 3" id="KW-0413">Isomerase</keyword>
<evidence type="ECO:0000256" key="1">
    <source>
        <dbReference type="ARBA" id="ARBA00008270"/>
    </source>
</evidence>